<evidence type="ECO:0000313" key="2">
    <source>
        <dbReference type="Proteomes" id="UP000008367"/>
    </source>
</evidence>
<accession>A0A454CNX4</accession>
<organism evidence="1 2">
    <name type="scientific">Vibrio harveyi</name>
    <name type="common">Beneckea harveyi</name>
    <dbReference type="NCBI Taxonomy" id="669"/>
    <lineage>
        <taxon>Bacteria</taxon>
        <taxon>Pseudomonadati</taxon>
        <taxon>Pseudomonadota</taxon>
        <taxon>Gammaproteobacteria</taxon>
        <taxon>Vibrionales</taxon>
        <taxon>Vibrionaceae</taxon>
        <taxon>Vibrio</taxon>
    </lineage>
</organism>
<evidence type="ECO:0000313" key="1">
    <source>
        <dbReference type="EMBL" id="EKM28113.1"/>
    </source>
</evidence>
<protein>
    <submittedName>
        <fullName evidence="1">Uncharacterized protein</fullName>
    </submittedName>
</protein>
<comment type="caution">
    <text evidence="1">The sequence shown here is derived from an EMBL/GenBank/DDBJ whole genome shotgun (WGS) entry which is preliminary data.</text>
</comment>
<dbReference type="EMBL" id="AJSR01002678">
    <property type="protein sequence ID" value="EKM28113.1"/>
    <property type="molecule type" value="Genomic_DNA"/>
</dbReference>
<proteinExistence type="predicted"/>
<reference evidence="1 2" key="1">
    <citation type="submission" date="2012-10" db="EMBL/GenBank/DDBJ databases">
        <title>Genome sequence of Vibrio Cholerae HENC-02.</title>
        <authorList>
            <person name="Eppinger M."/>
            <person name="Hasan N.A."/>
            <person name="Sengamalay N."/>
            <person name="Hine E."/>
            <person name="Su Q."/>
            <person name="Daugherty S.C."/>
            <person name="Young S."/>
            <person name="Sadzewicz L."/>
            <person name="Tallon L."/>
            <person name="Cebula T.A."/>
            <person name="Ravel J."/>
            <person name="Colwell R.R."/>
        </authorList>
    </citation>
    <scope>NUCLEOTIDE SEQUENCE [LARGE SCALE GENOMIC DNA]</scope>
    <source>
        <strain evidence="1 2">HENC-02</strain>
    </source>
</reference>
<dbReference type="Proteomes" id="UP000008367">
    <property type="component" value="Unassembled WGS sequence"/>
</dbReference>
<gene>
    <name evidence="1" type="ORF">VCHENC02_5956</name>
</gene>
<name>A0A454CNX4_VIBHA</name>
<sequence>MFGEERNRANREVVR</sequence>
<feature type="non-terminal residue" evidence="1">
    <location>
        <position position="15"/>
    </location>
</feature>